<evidence type="ECO:0008006" key="3">
    <source>
        <dbReference type="Google" id="ProtNLM"/>
    </source>
</evidence>
<evidence type="ECO:0000313" key="2">
    <source>
        <dbReference type="Proteomes" id="UP000503003"/>
    </source>
</evidence>
<dbReference type="EMBL" id="CP049332">
    <property type="protein sequence ID" value="QIH43459.1"/>
    <property type="molecule type" value="Genomic_DNA"/>
</dbReference>
<keyword evidence="2" id="KW-1185">Reference proteome</keyword>
<name>A0A6G7CMX7_9VIBR</name>
<dbReference type="AlphaFoldDB" id="A0A6G7CMX7"/>
<dbReference type="RefSeq" id="WP_165312993.1">
    <property type="nucleotide sequence ID" value="NZ_CP049332.1"/>
</dbReference>
<reference evidence="1 2" key="1">
    <citation type="submission" date="2020-02" db="EMBL/GenBank/DDBJ databases">
        <title>A complete genome of a marine bacterium Vibrio sp. ZWAL4003 isolated from the mangrove sediment with the ability to degrade polysaccharides.</title>
        <authorList>
            <person name="Wu J."/>
            <person name="Qu W."/>
            <person name="Zeng R."/>
        </authorList>
    </citation>
    <scope>NUCLEOTIDE SEQUENCE [LARGE SCALE GENOMIC DNA]</scope>
    <source>
        <strain evidence="1 2">ZWAL4003</strain>
    </source>
</reference>
<dbReference type="Proteomes" id="UP000503003">
    <property type="component" value="Chromosome 2"/>
</dbReference>
<proteinExistence type="predicted"/>
<evidence type="ECO:0000313" key="1">
    <source>
        <dbReference type="EMBL" id="QIH43459.1"/>
    </source>
</evidence>
<gene>
    <name evidence="1" type="ORF">G5S32_15795</name>
</gene>
<accession>A0A6G7CMX7</accession>
<dbReference type="KEGG" id="vzi:G5S32_15795"/>
<organism evidence="1 2">
    <name type="scientific">Vibrio ziniensis</name>
    <dbReference type="NCBI Taxonomy" id="2711221"/>
    <lineage>
        <taxon>Bacteria</taxon>
        <taxon>Pseudomonadati</taxon>
        <taxon>Pseudomonadota</taxon>
        <taxon>Gammaproteobacteria</taxon>
        <taxon>Vibrionales</taxon>
        <taxon>Vibrionaceae</taxon>
        <taxon>Vibrio</taxon>
    </lineage>
</organism>
<protein>
    <recommendedName>
        <fullName evidence="3">Phage head morphogenesis domain-containing protein</fullName>
    </recommendedName>
</protein>
<sequence length="164" mass="18749">MYLFPYSMATKLIDWLGVDFERIYNERGGMQREQLKLINKYSVLMQAKTNAYMTIKRLERSKNKANIDFAKNIKNTMTGTLSSEILQTLASSPNADEIIIEWQPSSAEEERATHALHYGKRMTIKQAEKLGLGVEYNCQCGMKIIAGQKHVQKITTKINRGKKA</sequence>